<dbReference type="SUPFAM" id="SSF52540">
    <property type="entry name" value="P-loop containing nucleoside triphosphate hydrolases"/>
    <property type="match status" value="1"/>
</dbReference>
<keyword evidence="2" id="KW-1185">Reference proteome</keyword>
<dbReference type="Gene3D" id="3.40.50.300">
    <property type="entry name" value="P-loop containing nucleotide triphosphate hydrolases"/>
    <property type="match status" value="1"/>
</dbReference>
<proteinExistence type="predicted"/>
<reference evidence="1" key="2">
    <citation type="submission" date="2020-11" db="EMBL/GenBank/DDBJ databases">
        <authorList>
            <person name="McCartney M.A."/>
            <person name="Auch B."/>
            <person name="Kono T."/>
            <person name="Mallez S."/>
            <person name="Becker A."/>
            <person name="Gohl D.M."/>
            <person name="Silverstein K.A.T."/>
            <person name="Koren S."/>
            <person name="Bechman K.B."/>
            <person name="Herman A."/>
            <person name="Abrahante J.E."/>
            <person name="Garbe J."/>
        </authorList>
    </citation>
    <scope>NUCLEOTIDE SEQUENCE</scope>
    <source>
        <strain evidence="1">Duluth1</strain>
        <tissue evidence="1">Whole animal</tissue>
    </source>
</reference>
<sequence>MDFKSDLEYATSKLKIEFSFSDYQLKALKSLYDLKDTIAVLLTGSGKSIIFQGFRFLQSVQQTWRPDIYIMFCAEDSGKQEHRIADANARLRQAEQEVCDKCQAAIQHINQCRSEFDANVKMVVDWILQTKGHLTAVTTTPDMYGDDDLHFF</sequence>
<reference evidence="1" key="1">
    <citation type="journal article" date="2019" name="bioRxiv">
        <title>The Genome of the Zebra Mussel, Dreissena polymorpha: A Resource for Invasive Species Research.</title>
        <authorList>
            <person name="McCartney M.A."/>
            <person name="Auch B."/>
            <person name="Kono T."/>
            <person name="Mallez S."/>
            <person name="Zhang Y."/>
            <person name="Obille A."/>
            <person name="Becker A."/>
            <person name="Abrahante J.E."/>
            <person name="Garbe J."/>
            <person name="Badalamenti J.P."/>
            <person name="Herman A."/>
            <person name="Mangelson H."/>
            <person name="Liachko I."/>
            <person name="Sullivan S."/>
            <person name="Sone E.D."/>
            <person name="Koren S."/>
            <person name="Silverstein K.A.T."/>
            <person name="Beckman K.B."/>
            <person name="Gohl D.M."/>
        </authorList>
    </citation>
    <scope>NUCLEOTIDE SEQUENCE</scope>
    <source>
        <strain evidence="1">Duluth1</strain>
        <tissue evidence="1">Whole animal</tissue>
    </source>
</reference>
<dbReference type="Proteomes" id="UP000828390">
    <property type="component" value="Unassembled WGS sequence"/>
</dbReference>
<organism evidence="1 2">
    <name type="scientific">Dreissena polymorpha</name>
    <name type="common">Zebra mussel</name>
    <name type="synonym">Mytilus polymorpha</name>
    <dbReference type="NCBI Taxonomy" id="45954"/>
    <lineage>
        <taxon>Eukaryota</taxon>
        <taxon>Metazoa</taxon>
        <taxon>Spiralia</taxon>
        <taxon>Lophotrochozoa</taxon>
        <taxon>Mollusca</taxon>
        <taxon>Bivalvia</taxon>
        <taxon>Autobranchia</taxon>
        <taxon>Heteroconchia</taxon>
        <taxon>Euheterodonta</taxon>
        <taxon>Imparidentia</taxon>
        <taxon>Neoheterodontei</taxon>
        <taxon>Myida</taxon>
        <taxon>Dreissenoidea</taxon>
        <taxon>Dreissenidae</taxon>
        <taxon>Dreissena</taxon>
    </lineage>
</organism>
<comment type="caution">
    <text evidence="1">The sequence shown here is derived from an EMBL/GenBank/DDBJ whole genome shotgun (WGS) entry which is preliminary data.</text>
</comment>
<dbReference type="AlphaFoldDB" id="A0A9D4L2K6"/>
<dbReference type="EMBL" id="JAIWYP010000003">
    <property type="protein sequence ID" value="KAH3850760.1"/>
    <property type="molecule type" value="Genomic_DNA"/>
</dbReference>
<name>A0A9D4L2K6_DREPO</name>
<dbReference type="InterPro" id="IPR027417">
    <property type="entry name" value="P-loop_NTPase"/>
</dbReference>
<protein>
    <submittedName>
        <fullName evidence="1">Uncharacterized protein</fullName>
    </submittedName>
</protein>
<evidence type="ECO:0000313" key="1">
    <source>
        <dbReference type="EMBL" id="KAH3850760.1"/>
    </source>
</evidence>
<evidence type="ECO:0000313" key="2">
    <source>
        <dbReference type="Proteomes" id="UP000828390"/>
    </source>
</evidence>
<gene>
    <name evidence="1" type="ORF">DPMN_093233</name>
</gene>
<accession>A0A9D4L2K6</accession>